<dbReference type="AlphaFoldDB" id="A0A177LYR5"/>
<organism evidence="3 4">
    <name type="scientific">Methylomonas methanica</name>
    <dbReference type="NCBI Taxonomy" id="421"/>
    <lineage>
        <taxon>Bacteria</taxon>
        <taxon>Pseudomonadati</taxon>
        <taxon>Pseudomonadota</taxon>
        <taxon>Gammaproteobacteria</taxon>
        <taxon>Methylococcales</taxon>
        <taxon>Methylococcaceae</taxon>
        <taxon>Methylomonas</taxon>
    </lineage>
</organism>
<feature type="region of interest" description="Disordered" evidence="1">
    <location>
        <begin position="119"/>
        <end position="139"/>
    </location>
</feature>
<comment type="caution">
    <text evidence="3">The sequence shown here is derived from an EMBL/GenBank/DDBJ whole genome shotgun (WGS) entry which is preliminary data.</text>
</comment>
<keyword evidence="2" id="KW-0472">Membrane</keyword>
<evidence type="ECO:0000256" key="2">
    <source>
        <dbReference type="SAM" id="Phobius"/>
    </source>
</evidence>
<dbReference type="RefSeq" id="WP_064010183.1">
    <property type="nucleotide sequence ID" value="NZ_LUUG01000108.1"/>
</dbReference>
<dbReference type="OrthoDB" id="8928961at2"/>
<dbReference type="EMBL" id="LUUG01000108">
    <property type="protein sequence ID" value="OAH98617.1"/>
    <property type="molecule type" value="Genomic_DNA"/>
</dbReference>
<dbReference type="Proteomes" id="UP000078090">
    <property type="component" value="Unassembled WGS sequence"/>
</dbReference>
<protein>
    <submittedName>
        <fullName evidence="3">Uncharacterized protein</fullName>
    </submittedName>
</protein>
<sequence length="334" mass="38751">MQLVIQCLSEWLRDNPSDTKAHRILSAMAKESLIRQSDTEVIRYLESLDITEALNEKMRNVSEATEWIDWNRTVLRYWKSRENQIIEFARKCGLDTYPYPERISSLGGPDKTNYVIKTKPIPNIDDDTSNQNKEPDKSKLSDFDSNIIVYEIAENGDVEPAWIVKWLLRNGQIRLSSRRMLILITFLLLIGGIAVIIALLDWIILTIPKPITTRELTAFLSVFLIPYSAWLFVIKPWFDLFDRRIVKASELLVSMNEKSAQIELFRDGDLRMIRLVRYTAPCPICGSTIHLDKGEPDYLHRLVGRCYESPMEHVFSFDRVTRRGITLRGSELKL</sequence>
<feature type="transmembrane region" description="Helical" evidence="2">
    <location>
        <begin position="181"/>
        <end position="204"/>
    </location>
</feature>
<evidence type="ECO:0000313" key="3">
    <source>
        <dbReference type="EMBL" id="OAH98617.1"/>
    </source>
</evidence>
<keyword evidence="2" id="KW-1133">Transmembrane helix</keyword>
<keyword evidence="2" id="KW-0812">Transmembrane</keyword>
<accession>A0A177LYR5</accession>
<evidence type="ECO:0000313" key="4">
    <source>
        <dbReference type="Proteomes" id="UP000078090"/>
    </source>
</evidence>
<evidence type="ECO:0000256" key="1">
    <source>
        <dbReference type="SAM" id="MobiDB-lite"/>
    </source>
</evidence>
<reference evidence="3 4" key="1">
    <citation type="submission" date="2016-03" db="EMBL/GenBank/DDBJ databases">
        <authorList>
            <person name="Ploux O."/>
        </authorList>
    </citation>
    <scope>NUCLEOTIDE SEQUENCE [LARGE SCALE GENOMIC DNA]</scope>
    <source>
        <strain evidence="3 4">R-45363</strain>
    </source>
</reference>
<proteinExistence type="predicted"/>
<gene>
    <name evidence="3" type="ORF">A1332_20180</name>
</gene>
<feature type="transmembrane region" description="Helical" evidence="2">
    <location>
        <begin position="216"/>
        <end position="234"/>
    </location>
</feature>
<name>A0A177LYR5_METMH</name>